<dbReference type="AlphaFoldDB" id="A0A9X2P706"/>
<reference evidence="2" key="1">
    <citation type="submission" date="2022-08" db="EMBL/GenBank/DDBJ databases">
        <authorList>
            <person name="Zhang D."/>
        </authorList>
    </citation>
    <scope>NUCLEOTIDE SEQUENCE</scope>
    <source>
        <strain evidence="2">XJ19-11</strain>
    </source>
</reference>
<dbReference type="PANTHER" id="PTHR43685:SF2">
    <property type="entry name" value="GLYCOSYLTRANSFERASE 2-LIKE DOMAIN-CONTAINING PROTEIN"/>
    <property type="match status" value="1"/>
</dbReference>
<comment type="caution">
    <text evidence="2">The sequence shown here is derived from an EMBL/GenBank/DDBJ whole genome shotgun (WGS) entry which is preliminary data.</text>
</comment>
<dbReference type="InterPro" id="IPR050834">
    <property type="entry name" value="Glycosyltransf_2"/>
</dbReference>
<dbReference type="EMBL" id="JANSUY010000003">
    <property type="protein sequence ID" value="MCR9014850.1"/>
    <property type="molecule type" value="Genomic_DNA"/>
</dbReference>
<dbReference type="PANTHER" id="PTHR43685">
    <property type="entry name" value="GLYCOSYLTRANSFERASE"/>
    <property type="match status" value="1"/>
</dbReference>
<accession>A0A9X2P706</accession>
<dbReference type="Proteomes" id="UP001142175">
    <property type="component" value="Unassembled WGS sequence"/>
</dbReference>
<dbReference type="InterPro" id="IPR001173">
    <property type="entry name" value="Glyco_trans_2-like"/>
</dbReference>
<name>A0A9X2P706_9BACT</name>
<dbReference type="InterPro" id="IPR029044">
    <property type="entry name" value="Nucleotide-diphossugar_trans"/>
</dbReference>
<dbReference type="SUPFAM" id="SSF53448">
    <property type="entry name" value="Nucleotide-diphospho-sugar transferases"/>
    <property type="match status" value="1"/>
</dbReference>
<dbReference type="CDD" id="cd00761">
    <property type="entry name" value="Glyco_tranf_GTA_type"/>
    <property type="match status" value="1"/>
</dbReference>
<evidence type="ECO:0000313" key="2">
    <source>
        <dbReference type="EMBL" id="MCR9014850.1"/>
    </source>
</evidence>
<dbReference type="RefSeq" id="WP_258422728.1">
    <property type="nucleotide sequence ID" value="NZ_JANSUY010000003.1"/>
</dbReference>
<dbReference type="Gene3D" id="3.90.550.10">
    <property type="entry name" value="Spore Coat Polysaccharide Biosynthesis Protein SpsA, Chain A"/>
    <property type="match status" value="1"/>
</dbReference>
<sequence>MDDLYFSVIIPAYKDNDRLKSCLAALVSQTFDANKFEVIVVNNDPNGSVEFDKQFFDQLNLKVLDEKIPGSYAARNLGIKQASAKILALTDSDCIPEPDWLQNAKKYFEADADHSLGIIAGDVPLFFKNPNKLTHAEVYEKYTGFDFKAYVKEGTCGAGNWFSYKKVMDEFGGFNPQLKSNGDTALSSRISKKYKIVFASDVIVRHPSRYHVSELVYKYRRLLGGTYHRKFENQPVKFLNHVINFSFRRLRFSAKKFFTVPLHESWSIFIVCSAVTIGAWKEYFILIKGGETKR</sequence>
<protein>
    <submittedName>
        <fullName evidence="2">Glycosyltransferase family 2 protein</fullName>
    </submittedName>
</protein>
<evidence type="ECO:0000313" key="3">
    <source>
        <dbReference type="Proteomes" id="UP001142175"/>
    </source>
</evidence>
<proteinExistence type="predicted"/>
<dbReference type="Pfam" id="PF00535">
    <property type="entry name" value="Glycos_transf_2"/>
    <property type="match status" value="1"/>
</dbReference>
<organism evidence="2 3">
    <name type="scientific">Aquiflexum gelatinilyticum</name>
    <dbReference type="NCBI Taxonomy" id="2961943"/>
    <lineage>
        <taxon>Bacteria</taxon>
        <taxon>Pseudomonadati</taxon>
        <taxon>Bacteroidota</taxon>
        <taxon>Cytophagia</taxon>
        <taxon>Cytophagales</taxon>
        <taxon>Cyclobacteriaceae</taxon>
        <taxon>Aquiflexum</taxon>
    </lineage>
</organism>
<evidence type="ECO:0000259" key="1">
    <source>
        <dbReference type="Pfam" id="PF00535"/>
    </source>
</evidence>
<gene>
    <name evidence="2" type="ORF">NU887_07350</name>
</gene>
<feature type="domain" description="Glycosyltransferase 2-like" evidence="1">
    <location>
        <begin position="7"/>
        <end position="150"/>
    </location>
</feature>
<keyword evidence="3" id="KW-1185">Reference proteome</keyword>